<evidence type="ECO:0000313" key="6">
    <source>
        <dbReference type="Proteomes" id="UP000501168"/>
    </source>
</evidence>
<evidence type="ECO:0000256" key="2">
    <source>
        <dbReference type="ARBA" id="ARBA00022723"/>
    </source>
</evidence>
<evidence type="ECO:0000313" key="5">
    <source>
        <dbReference type="EMBL" id="QIQ21387.1"/>
    </source>
</evidence>
<dbReference type="PANTHER" id="PTHR43270">
    <property type="entry name" value="BETA-ALA-HIS DIPEPTIDASE"/>
    <property type="match status" value="1"/>
</dbReference>
<accession>A0A6G9IC25</accession>
<proteinExistence type="predicted"/>
<dbReference type="PANTHER" id="PTHR43270:SF12">
    <property type="entry name" value="SUCCINYL-DIAMINOPIMELATE DESUCCINYLASE"/>
    <property type="match status" value="1"/>
</dbReference>
<dbReference type="NCBIfam" id="NF005478">
    <property type="entry name" value="PRK07079.1"/>
    <property type="match status" value="1"/>
</dbReference>
<dbReference type="Proteomes" id="UP000501168">
    <property type="component" value="Chromosome"/>
</dbReference>
<dbReference type="EMBL" id="CP050253">
    <property type="protein sequence ID" value="QIQ21387.1"/>
    <property type="molecule type" value="Genomic_DNA"/>
</dbReference>
<keyword evidence="2" id="KW-0479">Metal-binding</keyword>
<dbReference type="GO" id="GO:0046872">
    <property type="term" value="F:metal ion binding"/>
    <property type="evidence" value="ECO:0007669"/>
    <property type="project" value="UniProtKB-KW"/>
</dbReference>
<dbReference type="SUPFAM" id="SSF53187">
    <property type="entry name" value="Zn-dependent exopeptidases"/>
    <property type="match status" value="1"/>
</dbReference>
<evidence type="ECO:0000259" key="4">
    <source>
        <dbReference type="Pfam" id="PF07687"/>
    </source>
</evidence>
<dbReference type="InParanoid" id="A0A6G9IC25"/>
<dbReference type="GO" id="GO:0008233">
    <property type="term" value="F:peptidase activity"/>
    <property type="evidence" value="ECO:0007669"/>
    <property type="project" value="UniProtKB-KW"/>
</dbReference>
<reference evidence="5 6" key="1">
    <citation type="submission" date="2020-03" db="EMBL/GenBank/DDBJ databases">
        <title>Complete genome sequence of Orbus sp. IPMB12 (BCRC 80908).</title>
        <authorList>
            <person name="Lo W.-S."/>
            <person name="Chang T.-H."/>
            <person name="Kuo C.-H."/>
        </authorList>
    </citation>
    <scope>NUCLEOTIDE SEQUENCE [LARGE SCALE GENOMIC DNA]</scope>
    <source>
        <strain evidence="5 6">IPMB12</strain>
    </source>
</reference>
<dbReference type="AlphaFoldDB" id="A0A6G9IC25"/>
<dbReference type="InterPro" id="IPR002933">
    <property type="entry name" value="Peptidase_M20"/>
</dbReference>
<dbReference type="InterPro" id="IPR051458">
    <property type="entry name" value="Cyt/Met_Dipeptidase"/>
</dbReference>
<gene>
    <name evidence="5" type="ORF">IPMB12_06605</name>
</gene>
<dbReference type="Gene3D" id="3.30.70.360">
    <property type="match status" value="1"/>
</dbReference>
<dbReference type="InterPro" id="IPR011650">
    <property type="entry name" value="Peptidase_M20_dimer"/>
</dbReference>
<dbReference type="Pfam" id="PF01546">
    <property type="entry name" value="Peptidase_M20"/>
    <property type="match status" value="1"/>
</dbReference>
<keyword evidence="1" id="KW-0645">Protease</keyword>
<name>A0A6G9IC25_9GAMM</name>
<evidence type="ECO:0000256" key="1">
    <source>
        <dbReference type="ARBA" id="ARBA00022670"/>
    </source>
</evidence>
<dbReference type="Pfam" id="PF07687">
    <property type="entry name" value="M20_dimer"/>
    <property type="match status" value="1"/>
</dbReference>
<dbReference type="RefSeq" id="WP_166916151.1">
    <property type="nucleotide sequence ID" value="NZ_CP050253.1"/>
</dbReference>
<keyword evidence="6" id="KW-1185">Reference proteome</keyword>
<protein>
    <submittedName>
        <fullName evidence="5">M20 family metallopeptidase</fullName>
    </submittedName>
</protein>
<dbReference type="GO" id="GO:0006508">
    <property type="term" value="P:proteolysis"/>
    <property type="evidence" value="ECO:0007669"/>
    <property type="project" value="UniProtKB-KW"/>
</dbReference>
<dbReference type="Gene3D" id="3.40.630.10">
    <property type="entry name" value="Zn peptidases"/>
    <property type="match status" value="1"/>
</dbReference>
<dbReference type="KEGG" id="orb:IPMB12_06605"/>
<feature type="domain" description="Peptidase M20 dimerisation" evidence="4">
    <location>
        <begin position="203"/>
        <end position="354"/>
    </location>
</feature>
<evidence type="ECO:0000256" key="3">
    <source>
        <dbReference type="ARBA" id="ARBA00022801"/>
    </source>
</evidence>
<keyword evidence="3" id="KW-0378">Hydrolase</keyword>
<organism evidence="5 6">
    <name type="scientific">Zophobihabitans entericus</name>
    <dbReference type="NCBI Taxonomy" id="1635327"/>
    <lineage>
        <taxon>Bacteria</taxon>
        <taxon>Pseudomonadati</taxon>
        <taxon>Pseudomonadota</taxon>
        <taxon>Gammaproteobacteria</taxon>
        <taxon>Orbales</taxon>
        <taxon>Orbaceae</taxon>
        <taxon>Zophobihabitans</taxon>
    </lineage>
</organism>
<sequence length="472" mass="52317">MTVETVLKQTEQFFNSGDFKKRLAQRIAYQTESQQQPRSESLNEYLQQVIQPELEAMGFTTTQIANPVLDNCPFLIAERIEDPALPTILCYGHGDVVFGDAENWREGLSPWEMVEEGDRWYGRGTADNKGQHTINFAALEQVYKARGGKLGFNCKVYFEMGEEISSPGLAEIATQYRDKLSADIFIASDGPRLTAERPTLFLGSRGCINFKLSIDAREQGYHSGNWGGLLSNPGTQLANAIACLVDKQGRILVDGLKPPAVSPAIREILSDIEPAGQPGDPEIDLNWGEPSLTPAERLFSWNSLEVLAFTTGNPQRPVNAIPPKAHAVCQLRFVVGTDTDNIIKNIEQHLKQHGFNNVDVESYGITAATRFDPTDPLVNWTLDVITQSTNKKPALLPNLGGSLPNDIFADILGLPTLWIPHSYPACGQHAVNEHMLKPIASEGLQIMTRLFWELGEHGKELIAQHKQHQKNK</sequence>